<dbReference type="SMART" id="SM00385">
    <property type="entry name" value="CYCLIN"/>
    <property type="match status" value="2"/>
</dbReference>
<dbReference type="Gene3D" id="1.10.472.10">
    <property type="entry name" value="Cyclin-like"/>
    <property type="match status" value="2"/>
</dbReference>
<dbReference type="CDD" id="cd20546">
    <property type="entry name" value="CYCLIN_SpCG1C_ScCTK2-like_rpt2"/>
    <property type="match status" value="1"/>
</dbReference>
<reference evidence="3 4" key="1">
    <citation type="journal article" date="2016" name="Proc. Natl. Acad. Sci. U.S.A.">
        <title>Comparative genomics of biotechnologically important yeasts.</title>
        <authorList>
            <person name="Riley R."/>
            <person name="Haridas S."/>
            <person name="Wolfe K.H."/>
            <person name="Lopes M.R."/>
            <person name="Hittinger C.T."/>
            <person name="Goeker M."/>
            <person name="Salamov A.A."/>
            <person name="Wisecaver J.H."/>
            <person name="Long T.M."/>
            <person name="Calvey C.H."/>
            <person name="Aerts A.L."/>
            <person name="Barry K.W."/>
            <person name="Choi C."/>
            <person name="Clum A."/>
            <person name="Coughlan A.Y."/>
            <person name="Deshpande S."/>
            <person name="Douglass A.P."/>
            <person name="Hanson S.J."/>
            <person name="Klenk H.-P."/>
            <person name="LaButti K.M."/>
            <person name="Lapidus A."/>
            <person name="Lindquist E.A."/>
            <person name="Lipzen A.M."/>
            <person name="Meier-Kolthoff J.P."/>
            <person name="Ohm R.A."/>
            <person name="Otillar R.P."/>
            <person name="Pangilinan J.L."/>
            <person name="Peng Y."/>
            <person name="Rokas A."/>
            <person name="Rosa C.A."/>
            <person name="Scheuner C."/>
            <person name="Sibirny A.A."/>
            <person name="Slot J.C."/>
            <person name="Stielow J.B."/>
            <person name="Sun H."/>
            <person name="Kurtzman C.P."/>
            <person name="Blackwell M."/>
            <person name="Grigoriev I.V."/>
            <person name="Jeffries T.W."/>
        </authorList>
    </citation>
    <scope>NUCLEOTIDE SEQUENCE [LARGE SCALE GENOMIC DNA]</scope>
    <source>
        <strain evidence="3 4">DSM 6958</strain>
    </source>
</reference>
<proteinExistence type="predicted"/>
<dbReference type="EMBL" id="KV454411">
    <property type="protein sequence ID" value="ODQ64801.1"/>
    <property type="molecule type" value="Genomic_DNA"/>
</dbReference>
<dbReference type="SUPFAM" id="SSF47954">
    <property type="entry name" value="Cyclin-like"/>
    <property type="match status" value="2"/>
</dbReference>
<dbReference type="STRING" id="857566.A0A1E3PHB7"/>
<feature type="region of interest" description="Disordered" evidence="1">
    <location>
        <begin position="381"/>
        <end position="401"/>
    </location>
</feature>
<dbReference type="Proteomes" id="UP000095009">
    <property type="component" value="Unassembled WGS sequence"/>
</dbReference>
<accession>A0A1E3PHB7</accession>
<dbReference type="GO" id="GO:0016538">
    <property type="term" value="F:cyclin-dependent protein serine/threonine kinase regulator activity"/>
    <property type="evidence" value="ECO:0007669"/>
    <property type="project" value="InterPro"/>
</dbReference>
<feature type="domain" description="Cyclin-like" evidence="2">
    <location>
        <begin position="64"/>
        <end position="208"/>
    </location>
</feature>
<sequence length="447" mass="49606">MANILPTNTVQRTAITQSELQSDPYPCLIKLSRPYFTPEILAALHRTTGFRGPYLTHHILQGCNLIWVVGTHFKFPVKTMGTASIIFQRIYLFNAPSQLPLLDTTIACLMIASKIEDTPKKSRELCLTAYNIRSPFNPNTTPIVINPNAAALGSNSTQGPFDAANGANTGNNDDGANGSNSGVNNDPGSQQLEEIRLNVINLERQILESLCFDFRIQHPQRFIIQFAKDLDSPKLVHPQADTSLKTLTKLAWHLSIDTYKTTAPLKHTPNTIAMACLILAYFVLNRTQLSTTTTETRTPNPIKDPNAMVFVKFLISLNENMNKYLTTYARVNAVILDLLDLYIDHANQSHLGLYTPYQLALNDFIHVKIAVNTSFAEVAQQSKDTRGGDGDDDDTVSDTKRAYVDESGADEIVAKYMRVRDPAVSNNGSVRYVLENQVDKLVGESVF</sequence>
<feature type="domain" description="Cyclin-like" evidence="2">
    <location>
        <begin position="221"/>
        <end position="340"/>
    </location>
</feature>
<name>A0A1E3PHB7_9ASCO</name>
<feature type="region of interest" description="Disordered" evidence="1">
    <location>
        <begin position="156"/>
        <end position="188"/>
    </location>
</feature>
<evidence type="ECO:0000313" key="3">
    <source>
        <dbReference type="EMBL" id="ODQ64801.1"/>
    </source>
</evidence>
<evidence type="ECO:0000256" key="1">
    <source>
        <dbReference type="SAM" id="MobiDB-lite"/>
    </source>
</evidence>
<keyword evidence="4" id="KW-1185">Reference proteome</keyword>
<dbReference type="PANTHER" id="PTHR10026">
    <property type="entry name" value="CYCLIN"/>
    <property type="match status" value="1"/>
</dbReference>
<dbReference type="InterPro" id="IPR013763">
    <property type="entry name" value="Cyclin-like_dom"/>
</dbReference>
<dbReference type="GO" id="GO:0006357">
    <property type="term" value="P:regulation of transcription by RNA polymerase II"/>
    <property type="evidence" value="ECO:0007669"/>
    <property type="project" value="InterPro"/>
</dbReference>
<dbReference type="AlphaFoldDB" id="A0A1E3PHB7"/>
<dbReference type="OrthoDB" id="4951845at2759"/>
<dbReference type="InterPro" id="IPR036915">
    <property type="entry name" value="Cyclin-like_sf"/>
</dbReference>
<evidence type="ECO:0000259" key="2">
    <source>
        <dbReference type="SMART" id="SM00385"/>
    </source>
</evidence>
<dbReference type="InterPro" id="IPR043198">
    <property type="entry name" value="Cyclin/Ssn8"/>
</dbReference>
<evidence type="ECO:0000313" key="4">
    <source>
        <dbReference type="Proteomes" id="UP000095009"/>
    </source>
</evidence>
<feature type="compositionally biased region" description="Low complexity" evidence="1">
    <location>
        <begin position="162"/>
        <end position="186"/>
    </location>
</feature>
<organism evidence="3 4">
    <name type="scientific">Nadsonia fulvescens var. elongata DSM 6958</name>
    <dbReference type="NCBI Taxonomy" id="857566"/>
    <lineage>
        <taxon>Eukaryota</taxon>
        <taxon>Fungi</taxon>
        <taxon>Dikarya</taxon>
        <taxon>Ascomycota</taxon>
        <taxon>Saccharomycotina</taxon>
        <taxon>Dipodascomycetes</taxon>
        <taxon>Dipodascales</taxon>
        <taxon>Dipodascales incertae sedis</taxon>
        <taxon>Nadsonia</taxon>
    </lineage>
</organism>
<protein>
    <recommendedName>
        <fullName evidence="2">Cyclin-like domain-containing protein</fullName>
    </recommendedName>
</protein>
<gene>
    <name evidence="3" type="ORF">NADFUDRAFT_47373</name>
</gene>